<feature type="domain" description="Peptidase S54 rhomboid" evidence="6">
    <location>
        <begin position="86"/>
        <end position="234"/>
    </location>
</feature>
<evidence type="ECO:0000256" key="2">
    <source>
        <dbReference type="ARBA" id="ARBA00022692"/>
    </source>
</evidence>
<evidence type="ECO:0000256" key="3">
    <source>
        <dbReference type="ARBA" id="ARBA00022989"/>
    </source>
</evidence>
<evidence type="ECO:0000256" key="1">
    <source>
        <dbReference type="ARBA" id="ARBA00004141"/>
    </source>
</evidence>
<feature type="transmembrane region" description="Helical" evidence="5">
    <location>
        <begin position="121"/>
        <end position="139"/>
    </location>
</feature>
<evidence type="ECO:0000313" key="7">
    <source>
        <dbReference type="EMBL" id="WNG43656.1"/>
    </source>
</evidence>
<feature type="transmembrane region" description="Helical" evidence="5">
    <location>
        <begin position="89"/>
        <end position="109"/>
    </location>
</feature>
<comment type="subcellular location">
    <subcellularLocation>
        <location evidence="1">Membrane</location>
        <topology evidence="1">Multi-pass membrane protein</topology>
    </subcellularLocation>
</comment>
<dbReference type="PANTHER" id="PTHR43731">
    <property type="entry name" value="RHOMBOID PROTEASE"/>
    <property type="match status" value="1"/>
</dbReference>
<dbReference type="Gene3D" id="1.20.1540.10">
    <property type="entry name" value="Rhomboid-like"/>
    <property type="match status" value="1"/>
</dbReference>
<dbReference type="InterPro" id="IPR035952">
    <property type="entry name" value="Rhomboid-like_sf"/>
</dbReference>
<keyword evidence="7" id="KW-0378">Hydrolase</keyword>
<evidence type="ECO:0000256" key="5">
    <source>
        <dbReference type="SAM" id="Phobius"/>
    </source>
</evidence>
<sequence length="257" mass="27646">MIPLSDDNPTLRTPIVTYLLLGAIGATWVFVQGAGLNTLALVSSVCNLGLVPGELTGGAPVGLEVPLGDGLACVVDQEPINRLTPLTSMFLHGSWGHILGNCLFFWVFGNNVEDSMGRMRFLVFYVVCGLAAAAAQVAVDPSSPIPMVGASGAISGVMGAYLILYPRVRVNMLFIFIIIFRIIPLPAWLVLLYWFGLQVITGLPQLNQLNAEGGSGVAVWAHVGGFVAGLVLVKFFENRNLTSRRSGWRHRLHPDHP</sequence>
<dbReference type="PANTHER" id="PTHR43731:SF26">
    <property type="entry name" value="RHOMBOID-LIKE PROTEIN 10, CHLOROPLASTIC"/>
    <property type="match status" value="1"/>
</dbReference>
<dbReference type="GO" id="GO:0008233">
    <property type="term" value="F:peptidase activity"/>
    <property type="evidence" value="ECO:0007669"/>
    <property type="project" value="UniProtKB-KW"/>
</dbReference>
<name>A0ABY9WRM9_9BACT</name>
<feature type="transmembrane region" description="Helical" evidence="5">
    <location>
        <begin position="12"/>
        <end position="31"/>
    </location>
</feature>
<accession>A0ABY9WRM9</accession>
<keyword evidence="8" id="KW-1185">Reference proteome</keyword>
<dbReference type="GO" id="GO:0006508">
    <property type="term" value="P:proteolysis"/>
    <property type="evidence" value="ECO:0007669"/>
    <property type="project" value="UniProtKB-KW"/>
</dbReference>
<evidence type="ECO:0000313" key="8">
    <source>
        <dbReference type="Proteomes" id="UP001611383"/>
    </source>
</evidence>
<keyword evidence="3 5" id="KW-1133">Transmembrane helix</keyword>
<feature type="transmembrane region" description="Helical" evidence="5">
    <location>
        <begin position="145"/>
        <end position="165"/>
    </location>
</feature>
<organism evidence="7 8">
    <name type="scientific">Archangium minus</name>
    <dbReference type="NCBI Taxonomy" id="83450"/>
    <lineage>
        <taxon>Bacteria</taxon>
        <taxon>Pseudomonadati</taxon>
        <taxon>Myxococcota</taxon>
        <taxon>Myxococcia</taxon>
        <taxon>Myxococcales</taxon>
        <taxon>Cystobacterineae</taxon>
        <taxon>Archangiaceae</taxon>
        <taxon>Archangium</taxon>
    </lineage>
</organism>
<protein>
    <submittedName>
        <fullName evidence="7">Rhomboid family intramembrane serine protease</fullName>
    </submittedName>
</protein>
<keyword evidence="7" id="KW-0645">Protease</keyword>
<feature type="transmembrane region" description="Helical" evidence="5">
    <location>
        <begin position="172"/>
        <end position="197"/>
    </location>
</feature>
<gene>
    <name evidence="7" type="ORF">F0U60_05760</name>
</gene>
<dbReference type="SUPFAM" id="SSF144091">
    <property type="entry name" value="Rhomboid-like"/>
    <property type="match status" value="1"/>
</dbReference>
<keyword evidence="2 5" id="KW-0812">Transmembrane</keyword>
<evidence type="ECO:0000256" key="4">
    <source>
        <dbReference type="ARBA" id="ARBA00023136"/>
    </source>
</evidence>
<feature type="transmembrane region" description="Helical" evidence="5">
    <location>
        <begin position="217"/>
        <end position="236"/>
    </location>
</feature>
<proteinExistence type="predicted"/>
<dbReference type="RefSeq" id="WP_395815067.1">
    <property type="nucleotide sequence ID" value="NZ_CP043494.1"/>
</dbReference>
<dbReference type="Proteomes" id="UP001611383">
    <property type="component" value="Chromosome"/>
</dbReference>
<dbReference type="EMBL" id="CP043494">
    <property type="protein sequence ID" value="WNG43656.1"/>
    <property type="molecule type" value="Genomic_DNA"/>
</dbReference>
<reference evidence="7 8" key="1">
    <citation type="submission" date="2019-08" db="EMBL/GenBank/DDBJ databases">
        <title>Archangium and Cystobacter genomes.</title>
        <authorList>
            <person name="Chen I.-C.K."/>
            <person name="Wielgoss S."/>
        </authorList>
    </citation>
    <scope>NUCLEOTIDE SEQUENCE [LARGE SCALE GENOMIC DNA]</scope>
    <source>
        <strain evidence="7 8">Cbm 6</strain>
    </source>
</reference>
<dbReference type="InterPro" id="IPR050925">
    <property type="entry name" value="Rhomboid_protease_S54"/>
</dbReference>
<keyword evidence="4 5" id="KW-0472">Membrane</keyword>
<dbReference type="Pfam" id="PF01694">
    <property type="entry name" value="Rhomboid"/>
    <property type="match status" value="1"/>
</dbReference>
<dbReference type="InterPro" id="IPR022764">
    <property type="entry name" value="Peptidase_S54_rhomboid_dom"/>
</dbReference>
<evidence type="ECO:0000259" key="6">
    <source>
        <dbReference type="Pfam" id="PF01694"/>
    </source>
</evidence>